<evidence type="ECO:0000256" key="2">
    <source>
        <dbReference type="SAM" id="SignalP"/>
    </source>
</evidence>
<proteinExistence type="predicted"/>
<name>A0A6L6U754_9FLAO</name>
<sequence>MKKMTLLTLVLCFNLVAMAQISISGVVTNDSIPLESANVFIKNSTKGIATNSKGEFNLQAKKGDTLSVSYLGYKTKEIVLNKTENLEIKLEVDSFDEAVVIAYGSITRTTFCCGGIRICETHLESKSIEKNKLFPNPSSNGIFQLELNDNYENLEISIANMSGRVIQNSSYQELDKNVVIDLSQFSSGIYIINIIAEGKRLEPIRAIRN</sequence>
<accession>A0A6L6U754</accession>
<dbReference type="Pfam" id="PF18962">
    <property type="entry name" value="Por_Secre_tail"/>
    <property type="match status" value="1"/>
</dbReference>
<protein>
    <submittedName>
        <fullName evidence="4">T9SS type A sorting domain-containing protein</fullName>
    </submittedName>
</protein>
<dbReference type="RefSeq" id="WP_157362744.1">
    <property type="nucleotide sequence ID" value="NZ_WOWS01000002.1"/>
</dbReference>
<feature type="signal peptide" evidence="2">
    <location>
        <begin position="1"/>
        <end position="19"/>
    </location>
</feature>
<dbReference type="Proteomes" id="UP000478208">
    <property type="component" value="Unassembled WGS sequence"/>
</dbReference>
<keyword evidence="5" id="KW-1185">Reference proteome</keyword>
<keyword evidence="1 2" id="KW-0732">Signal</keyword>
<gene>
    <name evidence="4" type="ORF">GN138_05245</name>
</gene>
<dbReference type="AlphaFoldDB" id="A0A6L6U754"/>
<evidence type="ECO:0000313" key="4">
    <source>
        <dbReference type="EMBL" id="MUU77839.1"/>
    </source>
</evidence>
<dbReference type="Gene3D" id="2.60.40.1120">
    <property type="entry name" value="Carboxypeptidase-like, regulatory domain"/>
    <property type="match status" value="1"/>
</dbReference>
<dbReference type="SUPFAM" id="SSF49464">
    <property type="entry name" value="Carboxypeptidase regulatory domain-like"/>
    <property type="match status" value="1"/>
</dbReference>
<evidence type="ECO:0000313" key="5">
    <source>
        <dbReference type="Proteomes" id="UP000478208"/>
    </source>
</evidence>
<organism evidence="4 5">
    <name type="scientific">Winogradskyella endarachnes</name>
    <dbReference type="NCBI Taxonomy" id="2681965"/>
    <lineage>
        <taxon>Bacteria</taxon>
        <taxon>Pseudomonadati</taxon>
        <taxon>Bacteroidota</taxon>
        <taxon>Flavobacteriia</taxon>
        <taxon>Flavobacteriales</taxon>
        <taxon>Flavobacteriaceae</taxon>
        <taxon>Winogradskyella</taxon>
    </lineage>
</organism>
<dbReference type="InterPro" id="IPR026444">
    <property type="entry name" value="Secre_tail"/>
</dbReference>
<dbReference type="InterPro" id="IPR008969">
    <property type="entry name" value="CarboxyPept-like_regulatory"/>
</dbReference>
<comment type="caution">
    <text evidence="4">The sequence shown here is derived from an EMBL/GenBank/DDBJ whole genome shotgun (WGS) entry which is preliminary data.</text>
</comment>
<evidence type="ECO:0000259" key="3">
    <source>
        <dbReference type="Pfam" id="PF18962"/>
    </source>
</evidence>
<evidence type="ECO:0000256" key="1">
    <source>
        <dbReference type="ARBA" id="ARBA00022729"/>
    </source>
</evidence>
<reference evidence="4 5" key="1">
    <citation type="submission" date="2019-12" db="EMBL/GenBank/DDBJ databases">
        <authorList>
            <person name="Li J."/>
        </authorList>
    </citation>
    <scope>NUCLEOTIDE SEQUENCE [LARGE SCALE GENOMIC DNA]</scope>
    <source>
        <strain evidence="4 5">HL2-2</strain>
    </source>
</reference>
<feature type="domain" description="Secretion system C-terminal sorting" evidence="3">
    <location>
        <begin position="133"/>
        <end position="199"/>
    </location>
</feature>
<dbReference type="NCBIfam" id="TIGR04183">
    <property type="entry name" value="Por_Secre_tail"/>
    <property type="match status" value="1"/>
</dbReference>
<dbReference type="EMBL" id="WOWS01000002">
    <property type="protein sequence ID" value="MUU77839.1"/>
    <property type="molecule type" value="Genomic_DNA"/>
</dbReference>
<dbReference type="Gene3D" id="2.60.40.3080">
    <property type="match status" value="1"/>
</dbReference>
<feature type="chain" id="PRO_5027058384" evidence="2">
    <location>
        <begin position="20"/>
        <end position="209"/>
    </location>
</feature>
<dbReference type="Pfam" id="PF13715">
    <property type="entry name" value="CarbopepD_reg_2"/>
    <property type="match status" value="1"/>
</dbReference>